<protein>
    <submittedName>
        <fullName evidence="1">Uncharacterized protein</fullName>
    </submittedName>
</protein>
<dbReference type="AlphaFoldDB" id="A0AA87LSM1"/>
<organism evidence="1 2">
    <name type="scientific">Bifidobacterium longum subsp. longum 1-6B</name>
    <dbReference type="NCBI Taxonomy" id="1161744"/>
    <lineage>
        <taxon>Bacteria</taxon>
        <taxon>Bacillati</taxon>
        <taxon>Actinomycetota</taxon>
        <taxon>Actinomycetes</taxon>
        <taxon>Bifidobacteriales</taxon>
        <taxon>Bifidobacteriaceae</taxon>
        <taxon>Bifidobacterium</taxon>
    </lineage>
</organism>
<proteinExistence type="predicted"/>
<dbReference type="Proteomes" id="UP000006410">
    <property type="component" value="Unassembled WGS sequence"/>
</dbReference>
<name>A0AA87LSM1_BIFLL</name>
<comment type="caution">
    <text evidence="1">The sequence shown here is derived from an EMBL/GenBank/DDBJ whole genome shotgun (WGS) entry which is preliminary data.</text>
</comment>
<gene>
    <name evidence="1" type="ORF">HMPREF1313_1000</name>
</gene>
<reference evidence="1 2" key="1">
    <citation type="journal article" date="2013" name="Genome Announc.">
        <title>Draft Genome Sequences of Two Pairs of Human Intestinal Bifidobacterium longum subsp. longum Strains, 44B and 1-6B and 35B and 2-2B, Consecutively Isolated from Two Children after a 5-Year Time Period.</title>
        <authorList>
            <person name="Shkoporov A.N."/>
            <person name="Efimov B.A."/>
            <person name="Khokhlova E.V."/>
            <person name="Chaplin A.V."/>
            <person name="Kafarskaya L.I."/>
            <person name="Durkin A.S."/>
            <person name="McCorrison J."/>
            <person name="Torralba M."/>
            <person name="Gillis M."/>
            <person name="Sutton G."/>
            <person name="Weibel D.B."/>
            <person name="Nelson K.E."/>
            <person name="Smeianov V.V."/>
        </authorList>
    </citation>
    <scope>NUCLEOTIDE SEQUENCE [LARGE SCALE GENOMIC DNA]</scope>
    <source>
        <strain evidence="1 2">1-6B</strain>
    </source>
</reference>
<accession>A0AA87LSM1</accession>
<sequence length="39" mass="4284">MPERSATSVWNAVCTWNPMLAHPYTETTINAAGYSIMAP</sequence>
<evidence type="ECO:0000313" key="1">
    <source>
        <dbReference type="EMBL" id="EIJ27999.1"/>
    </source>
</evidence>
<evidence type="ECO:0000313" key="2">
    <source>
        <dbReference type="Proteomes" id="UP000006410"/>
    </source>
</evidence>
<dbReference type="EMBL" id="AJTF01000025">
    <property type="protein sequence ID" value="EIJ27999.1"/>
    <property type="molecule type" value="Genomic_DNA"/>
</dbReference>